<evidence type="ECO:0000313" key="2">
    <source>
        <dbReference type="EMBL" id="MBB4963493.1"/>
    </source>
</evidence>
<name>A0A7W7SYV6_9PSEU</name>
<dbReference type="RefSeq" id="WP_184666262.1">
    <property type="nucleotide sequence ID" value="NZ_BAABAI010000011.1"/>
</dbReference>
<organism evidence="2 3">
    <name type="scientific">Saccharothrix violaceirubra</name>
    <dbReference type="NCBI Taxonomy" id="413306"/>
    <lineage>
        <taxon>Bacteria</taxon>
        <taxon>Bacillati</taxon>
        <taxon>Actinomycetota</taxon>
        <taxon>Actinomycetes</taxon>
        <taxon>Pseudonocardiales</taxon>
        <taxon>Pseudonocardiaceae</taxon>
        <taxon>Saccharothrix</taxon>
    </lineage>
</organism>
<gene>
    <name evidence="2" type="ORF">F4559_000852</name>
</gene>
<keyword evidence="3" id="KW-1185">Reference proteome</keyword>
<proteinExistence type="predicted"/>
<sequence length="75" mass="7989">MDTSRRIVAVVVAVDSPAGRVVEAIDDLAAHLPGTDRPQDCPLCSWHPPPTSRPSSRVGPERRTDPWFAAGSAEG</sequence>
<accession>A0A7W7SYV6</accession>
<comment type="caution">
    <text evidence="2">The sequence shown here is derived from an EMBL/GenBank/DDBJ whole genome shotgun (WGS) entry which is preliminary data.</text>
</comment>
<reference evidence="2 3" key="1">
    <citation type="submission" date="2020-08" db="EMBL/GenBank/DDBJ databases">
        <title>Sequencing the genomes of 1000 actinobacteria strains.</title>
        <authorList>
            <person name="Klenk H.-P."/>
        </authorList>
    </citation>
    <scope>NUCLEOTIDE SEQUENCE [LARGE SCALE GENOMIC DNA]</scope>
    <source>
        <strain evidence="2 3">DSM 45084</strain>
    </source>
</reference>
<feature type="region of interest" description="Disordered" evidence="1">
    <location>
        <begin position="40"/>
        <end position="75"/>
    </location>
</feature>
<dbReference type="Proteomes" id="UP000542674">
    <property type="component" value="Unassembled WGS sequence"/>
</dbReference>
<evidence type="ECO:0000256" key="1">
    <source>
        <dbReference type="SAM" id="MobiDB-lite"/>
    </source>
</evidence>
<protein>
    <submittedName>
        <fullName evidence="2">Uncharacterized protein</fullName>
    </submittedName>
</protein>
<dbReference type="EMBL" id="JACHJS010000001">
    <property type="protein sequence ID" value="MBB4963493.1"/>
    <property type="molecule type" value="Genomic_DNA"/>
</dbReference>
<evidence type="ECO:0000313" key="3">
    <source>
        <dbReference type="Proteomes" id="UP000542674"/>
    </source>
</evidence>
<dbReference type="AlphaFoldDB" id="A0A7W7SYV6"/>